<protein>
    <submittedName>
        <fullName evidence="2">Uncharacterized protein</fullName>
    </submittedName>
</protein>
<accession>U3A570</accession>
<evidence type="ECO:0000313" key="3">
    <source>
        <dbReference type="Proteomes" id="UP000016986"/>
    </source>
</evidence>
<dbReference type="AlphaFoldDB" id="U3A570"/>
<comment type="caution">
    <text evidence="2">The sequence shown here is derived from an EMBL/GenBank/DDBJ whole genome shotgun (WGS) entry which is preliminary data.</text>
</comment>
<feature type="compositionally biased region" description="Basic residues" evidence="1">
    <location>
        <begin position="40"/>
        <end position="54"/>
    </location>
</feature>
<keyword evidence="3" id="KW-1185">Reference proteome</keyword>
<feature type="compositionally biased region" description="Pro residues" evidence="1">
    <location>
        <begin position="26"/>
        <end position="36"/>
    </location>
</feature>
<name>U3A570_9EURY</name>
<gene>
    <name evidence="2" type="ORF">MBEHAL_1549</name>
</gene>
<feature type="region of interest" description="Disordered" evidence="1">
    <location>
        <begin position="1"/>
        <end position="70"/>
    </location>
</feature>
<sequence length="70" mass="7914">MSPPRRRFGRAFARRDVPRHAALPPRTLPTAPPPFVTPARFRRRSTGRTRRVPGRHPADRADVGFAHALP</sequence>
<evidence type="ECO:0000256" key="1">
    <source>
        <dbReference type="SAM" id="MobiDB-lite"/>
    </source>
</evidence>
<dbReference type="Proteomes" id="UP000016986">
    <property type="component" value="Unassembled WGS sequence"/>
</dbReference>
<dbReference type="EMBL" id="BATA01000035">
    <property type="protein sequence ID" value="GAD52789.1"/>
    <property type="molecule type" value="Genomic_DNA"/>
</dbReference>
<organism evidence="2 3">
    <name type="scientific">Halarchaeum acidiphilum MH1-52-1</name>
    <dbReference type="NCBI Taxonomy" id="1261545"/>
    <lineage>
        <taxon>Archaea</taxon>
        <taxon>Methanobacteriati</taxon>
        <taxon>Methanobacteriota</taxon>
        <taxon>Stenosarchaea group</taxon>
        <taxon>Halobacteria</taxon>
        <taxon>Halobacteriales</taxon>
        <taxon>Halobacteriaceae</taxon>
    </lineage>
</organism>
<reference evidence="2 3" key="1">
    <citation type="submission" date="2013-09" db="EMBL/GenBank/DDBJ databases">
        <title>Whole genome sequencing of Halarchaeum acidiphilum strain MH1-52-1.</title>
        <authorList>
            <person name="Shimane Y."/>
            <person name="Minegishi H."/>
            <person name="Nishi S."/>
            <person name="Echigo A."/>
            <person name="Shuto A."/>
            <person name="Konishi M."/>
            <person name="Ito T."/>
            <person name="Ohkuma M."/>
            <person name="Ohta Y."/>
            <person name="Nagano Y."/>
            <person name="Tsubouchi T."/>
            <person name="Mori K."/>
            <person name="Usui K."/>
            <person name="Kamekura M."/>
            <person name="Usami R."/>
            <person name="Takaki Y."/>
            <person name="Hatada Y."/>
        </authorList>
    </citation>
    <scope>NUCLEOTIDE SEQUENCE [LARGE SCALE GENOMIC DNA]</scope>
    <source>
        <strain evidence="2 3">JCM 16109</strain>
    </source>
</reference>
<proteinExistence type="predicted"/>
<evidence type="ECO:0000313" key="2">
    <source>
        <dbReference type="EMBL" id="GAD52789.1"/>
    </source>
</evidence>